<keyword evidence="10" id="KW-0418">Kinase</keyword>
<dbReference type="InterPro" id="IPR013815">
    <property type="entry name" value="ATP_grasp_subdomain_1"/>
</dbReference>
<dbReference type="EC" id="2.7.9.2" evidence="5"/>
<comment type="similarity">
    <text evidence="4">Belongs to the PEP-utilizing enzyme family.</text>
</comment>
<comment type="cofactor">
    <cofactor evidence="1">
        <name>Mg(2+)</name>
        <dbReference type="ChEBI" id="CHEBI:18420"/>
    </cofactor>
</comment>
<comment type="pathway">
    <text evidence="3">Carbohydrate biosynthesis; gluconeogenesis.</text>
</comment>
<evidence type="ECO:0000256" key="7">
    <source>
        <dbReference type="ARBA" id="ARBA00022679"/>
    </source>
</evidence>
<evidence type="ECO:0000256" key="1">
    <source>
        <dbReference type="ARBA" id="ARBA00001946"/>
    </source>
</evidence>
<evidence type="ECO:0000256" key="11">
    <source>
        <dbReference type="ARBA" id="ARBA00022840"/>
    </source>
</evidence>
<keyword evidence="11" id="KW-0067">ATP-binding</keyword>
<evidence type="ECO:0000259" key="16">
    <source>
        <dbReference type="Pfam" id="PF01326"/>
    </source>
</evidence>
<evidence type="ECO:0000256" key="6">
    <source>
        <dbReference type="ARBA" id="ARBA00021623"/>
    </source>
</evidence>
<reference evidence="17 18" key="1">
    <citation type="submission" date="2023-07" db="EMBL/GenBank/DDBJ databases">
        <title>Sorghum-associated microbial communities from plants grown in Nebraska, USA.</title>
        <authorList>
            <person name="Schachtman D."/>
        </authorList>
    </citation>
    <scope>NUCLEOTIDE SEQUENCE [LARGE SCALE GENOMIC DNA]</scope>
    <source>
        <strain evidence="17 18">BE167</strain>
    </source>
</reference>
<keyword evidence="17" id="KW-0670">Pyruvate</keyword>
<dbReference type="PANTHER" id="PTHR43030:SF1">
    <property type="entry name" value="PHOSPHOENOLPYRUVATE SYNTHASE"/>
    <property type="match status" value="1"/>
</dbReference>
<dbReference type="PANTHER" id="PTHR43030">
    <property type="entry name" value="PHOSPHOENOLPYRUVATE SYNTHASE"/>
    <property type="match status" value="1"/>
</dbReference>
<evidence type="ECO:0000256" key="13">
    <source>
        <dbReference type="ARBA" id="ARBA00033470"/>
    </source>
</evidence>
<dbReference type="InterPro" id="IPR002192">
    <property type="entry name" value="PPDK_AMP/ATP-bd"/>
</dbReference>
<evidence type="ECO:0000313" key="18">
    <source>
        <dbReference type="Proteomes" id="UP001252243"/>
    </source>
</evidence>
<comment type="function">
    <text evidence="2">Catalyzes the phosphorylation of pyruvate to phosphoenolpyruvate.</text>
</comment>
<evidence type="ECO:0000256" key="5">
    <source>
        <dbReference type="ARBA" id="ARBA00011996"/>
    </source>
</evidence>
<evidence type="ECO:0000256" key="4">
    <source>
        <dbReference type="ARBA" id="ARBA00007837"/>
    </source>
</evidence>
<keyword evidence="12" id="KW-0460">Magnesium</keyword>
<dbReference type="Pfam" id="PF01326">
    <property type="entry name" value="PPDK_N"/>
    <property type="match status" value="1"/>
</dbReference>
<gene>
    <name evidence="17" type="ORF">J2X01_000872</name>
</gene>
<evidence type="ECO:0000256" key="14">
    <source>
        <dbReference type="ARBA" id="ARBA00047700"/>
    </source>
</evidence>
<proteinExistence type="inferred from homology"/>
<evidence type="ECO:0000313" key="17">
    <source>
        <dbReference type="EMBL" id="MDR7081591.1"/>
    </source>
</evidence>
<dbReference type="RefSeq" id="WP_310050971.1">
    <property type="nucleotide sequence ID" value="NZ_JAVDVQ010000003.1"/>
</dbReference>
<evidence type="ECO:0000256" key="3">
    <source>
        <dbReference type="ARBA" id="ARBA00004742"/>
    </source>
</evidence>
<feature type="region of interest" description="Disordered" evidence="15">
    <location>
        <begin position="328"/>
        <end position="356"/>
    </location>
</feature>
<organism evidence="17 18">
    <name type="scientific">Arthrobacter ginsengisoli</name>
    <dbReference type="NCBI Taxonomy" id="1356565"/>
    <lineage>
        <taxon>Bacteria</taxon>
        <taxon>Bacillati</taxon>
        <taxon>Actinomycetota</taxon>
        <taxon>Actinomycetes</taxon>
        <taxon>Micrococcales</taxon>
        <taxon>Micrococcaceae</taxon>
        <taxon>Arthrobacter</taxon>
    </lineage>
</organism>
<protein>
    <recommendedName>
        <fullName evidence="6">Phosphoenolpyruvate synthase</fullName>
        <ecNumber evidence="5">2.7.9.2</ecNumber>
    </recommendedName>
    <alternativeName>
        <fullName evidence="13">Pyruvate, water dikinase</fullName>
    </alternativeName>
</protein>
<dbReference type="Proteomes" id="UP001252243">
    <property type="component" value="Unassembled WGS sequence"/>
</dbReference>
<dbReference type="InterPro" id="IPR006319">
    <property type="entry name" value="PEP_synth"/>
</dbReference>
<dbReference type="EMBL" id="JAVDVQ010000003">
    <property type="protein sequence ID" value="MDR7081591.1"/>
    <property type="molecule type" value="Genomic_DNA"/>
</dbReference>
<comment type="catalytic activity">
    <reaction evidence="14">
        <text>pyruvate + ATP + H2O = phosphoenolpyruvate + AMP + phosphate + 2 H(+)</text>
        <dbReference type="Rhea" id="RHEA:11364"/>
        <dbReference type="ChEBI" id="CHEBI:15361"/>
        <dbReference type="ChEBI" id="CHEBI:15377"/>
        <dbReference type="ChEBI" id="CHEBI:15378"/>
        <dbReference type="ChEBI" id="CHEBI:30616"/>
        <dbReference type="ChEBI" id="CHEBI:43474"/>
        <dbReference type="ChEBI" id="CHEBI:58702"/>
        <dbReference type="ChEBI" id="CHEBI:456215"/>
        <dbReference type="EC" id="2.7.9.2"/>
    </reaction>
</comment>
<dbReference type="GO" id="GO:0008986">
    <property type="term" value="F:pyruvate, water dikinase activity"/>
    <property type="evidence" value="ECO:0007669"/>
    <property type="project" value="UniProtKB-EC"/>
</dbReference>
<evidence type="ECO:0000256" key="2">
    <source>
        <dbReference type="ARBA" id="ARBA00002988"/>
    </source>
</evidence>
<keyword evidence="9" id="KW-0547">Nucleotide-binding</keyword>
<dbReference type="SUPFAM" id="SSF56059">
    <property type="entry name" value="Glutathione synthetase ATP-binding domain-like"/>
    <property type="match status" value="1"/>
</dbReference>
<dbReference type="Gene3D" id="3.30.1490.20">
    <property type="entry name" value="ATP-grasp fold, A domain"/>
    <property type="match status" value="1"/>
</dbReference>
<feature type="domain" description="Pyruvate phosphate dikinase AMP/ATP-binding" evidence="16">
    <location>
        <begin position="20"/>
        <end position="334"/>
    </location>
</feature>
<evidence type="ECO:0000256" key="10">
    <source>
        <dbReference type="ARBA" id="ARBA00022777"/>
    </source>
</evidence>
<evidence type="ECO:0000256" key="12">
    <source>
        <dbReference type="ARBA" id="ARBA00022842"/>
    </source>
</evidence>
<keyword evidence="7 17" id="KW-0808">Transferase</keyword>
<evidence type="ECO:0000256" key="8">
    <source>
        <dbReference type="ARBA" id="ARBA00022723"/>
    </source>
</evidence>
<keyword evidence="18" id="KW-1185">Reference proteome</keyword>
<accession>A0ABU1U8R8</accession>
<evidence type="ECO:0000256" key="15">
    <source>
        <dbReference type="SAM" id="MobiDB-lite"/>
    </source>
</evidence>
<evidence type="ECO:0000256" key="9">
    <source>
        <dbReference type="ARBA" id="ARBA00022741"/>
    </source>
</evidence>
<keyword evidence="8" id="KW-0479">Metal-binding</keyword>
<name>A0ABU1U8R8_9MICC</name>
<dbReference type="Gene3D" id="3.30.470.20">
    <property type="entry name" value="ATP-grasp fold, B domain"/>
    <property type="match status" value="1"/>
</dbReference>
<sequence length="356" mass="38416">MQSNEYVQFFDGGIEPKLENLGGKGASLVTMTSAGMPVPPGFVVTTAQFDAFMEEAGITRHIHQLLADLDPEDMGQVDKVSAAIREDICSRPVPQAMRELTVGAYEALMSRFEAPVPVAVRSSATAEDLPDASFAGQQDTYLWLAGVKAVTEHIRQCWASLFTSRAIIYRLKNNIPNEGLSMAVVVQKMVNARVSGVAITMDPTNGDRSKITIDSSYGVGEMVVSGQVTPDNIMLDKVTLTVISEHLGDKHAELVPDTAAGRLVEREVDAERRGRRSLSDAELTAVAQMAKRAEKHYKCPQDIEWALDTDLPDGENLLLLQSRPETVHSSKPAVPSAAATGGYFSGLSPASSTNKI</sequence>
<comment type="caution">
    <text evidence="17">The sequence shown here is derived from an EMBL/GenBank/DDBJ whole genome shotgun (WGS) entry which is preliminary data.</text>
</comment>